<name>A0ABX3FIQ2_9VIBR</name>
<reference evidence="1 2" key="1">
    <citation type="submission" date="2016-09" db="EMBL/GenBank/DDBJ databases">
        <title>Genomic Taxonomy of the Vibrionaceae.</title>
        <authorList>
            <person name="Gonzalez-Castillo A."/>
            <person name="Gomez-Gil B."/>
            <person name="Enciso-Ibarra K."/>
        </authorList>
    </citation>
    <scope>NUCLEOTIDE SEQUENCE [LARGE SCALE GENOMIC DNA]</scope>
    <source>
        <strain evidence="1 2">CAIM 1902</strain>
    </source>
</reference>
<evidence type="ECO:0000313" key="1">
    <source>
        <dbReference type="EMBL" id="OLQ91685.1"/>
    </source>
</evidence>
<comment type="caution">
    <text evidence="1">The sequence shown here is derived from an EMBL/GenBank/DDBJ whole genome shotgun (WGS) entry which is preliminary data.</text>
</comment>
<dbReference type="EMBL" id="MJMH01000172">
    <property type="protein sequence ID" value="OLQ91685.1"/>
    <property type="molecule type" value="Genomic_DNA"/>
</dbReference>
<dbReference type="RefSeq" id="WP_075715059.1">
    <property type="nucleotide sequence ID" value="NZ_AP019656.1"/>
</dbReference>
<dbReference type="Proteomes" id="UP000186039">
    <property type="component" value="Unassembled WGS sequence"/>
</dbReference>
<evidence type="ECO:0000313" key="2">
    <source>
        <dbReference type="Proteomes" id="UP000186039"/>
    </source>
</evidence>
<gene>
    <name evidence="1" type="ORF">BIY20_09790</name>
</gene>
<proteinExistence type="predicted"/>
<protein>
    <submittedName>
        <fullName evidence="1">Uncharacterized protein</fullName>
    </submittedName>
</protein>
<organism evidence="1 2">
    <name type="scientific">Vibrio panuliri</name>
    <dbReference type="NCBI Taxonomy" id="1381081"/>
    <lineage>
        <taxon>Bacteria</taxon>
        <taxon>Pseudomonadati</taxon>
        <taxon>Pseudomonadota</taxon>
        <taxon>Gammaproteobacteria</taxon>
        <taxon>Vibrionales</taxon>
        <taxon>Vibrionaceae</taxon>
        <taxon>Vibrio</taxon>
    </lineage>
</organism>
<sequence length="79" mass="8512">MDMVTVSVVGTTKDQKSNKELKNLIEDMQKVALGSVAVTPHFKAEAYCNQHVNVSITKSVSGTTVSLFISPKQGTLTDN</sequence>
<accession>A0ABX3FIQ2</accession>
<keyword evidence="2" id="KW-1185">Reference proteome</keyword>